<evidence type="ECO:0000256" key="1">
    <source>
        <dbReference type="ARBA" id="ARBA00022679"/>
    </source>
</evidence>
<keyword evidence="1 4" id="KW-0808">Transferase</keyword>
<name>A0A369WV81_9GAMM</name>
<keyword evidence="2" id="KW-0012">Acyltransferase</keyword>
<dbReference type="Pfam" id="PF00583">
    <property type="entry name" value="Acetyltransf_1"/>
    <property type="match status" value="1"/>
</dbReference>
<evidence type="ECO:0000313" key="5">
    <source>
        <dbReference type="Proteomes" id="UP000253769"/>
    </source>
</evidence>
<dbReference type="GO" id="GO:0016747">
    <property type="term" value="F:acyltransferase activity, transferring groups other than amino-acyl groups"/>
    <property type="evidence" value="ECO:0007669"/>
    <property type="project" value="InterPro"/>
</dbReference>
<dbReference type="RefSeq" id="WP_114694628.1">
    <property type="nucleotide sequence ID" value="NZ_QQOH01000001.1"/>
</dbReference>
<evidence type="ECO:0000313" key="4">
    <source>
        <dbReference type="EMBL" id="RDE25033.1"/>
    </source>
</evidence>
<accession>A0A369WV81</accession>
<keyword evidence="5" id="KW-1185">Reference proteome</keyword>
<dbReference type="Gene3D" id="3.40.630.30">
    <property type="match status" value="1"/>
</dbReference>
<sequence length="158" mass="17738">MTKLLIEDVTAADLDQLTDYFVIEQGVHRAAHPELFTAVDSAAFKDFLLQSLDSSTSYLRIAKRQTEIAGFLFVEIYQHHGSIIRLPRKFACVELIYVDPGYRRQGVGSALLNDAKQIARLEGVDRVELDVMAFNGGARDFYANQGFSDLSCRMDTKV</sequence>
<dbReference type="AlphaFoldDB" id="A0A369WV81"/>
<dbReference type="SUPFAM" id="SSF55729">
    <property type="entry name" value="Acyl-CoA N-acyltransferases (Nat)"/>
    <property type="match status" value="1"/>
</dbReference>
<feature type="domain" description="N-acetyltransferase" evidence="3">
    <location>
        <begin position="4"/>
        <end position="158"/>
    </location>
</feature>
<reference evidence="4 5" key="1">
    <citation type="submission" date="2018-07" db="EMBL/GenBank/DDBJ databases">
        <title>Motiliproteus coralliicola sp. nov., a bacterium isolated from Coral.</title>
        <authorList>
            <person name="Wang G."/>
        </authorList>
    </citation>
    <scope>NUCLEOTIDE SEQUENCE [LARGE SCALE GENOMIC DNA]</scope>
    <source>
        <strain evidence="4 5">C34</strain>
    </source>
</reference>
<dbReference type="PROSITE" id="PS51186">
    <property type="entry name" value="GNAT"/>
    <property type="match status" value="1"/>
</dbReference>
<organism evidence="4 5">
    <name type="scientific">Motiliproteus coralliicola</name>
    <dbReference type="NCBI Taxonomy" id="2283196"/>
    <lineage>
        <taxon>Bacteria</taxon>
        <taxon>Pseudomonadati</taxon>
        <taxon>Pseudomonadota</taxon>
        <taxon>Gammaproteobacteria</taxon>
        <taxon>Oceanospirillales</taxon>
        <taxon>Oceanospirillaceae</taxon>
        <taxon>Motiliproteus</taxon>
    </lineage>
</organism>
<dbReference type="EMBL" id="QQOH01000001">
    <property type="protein sequence ID" value="RDE25033.1"/>
    <property type="molecule type" value="Genomic_DNA"/>
</dbReference>
<dbReference type="OrthoDB" id="27442at2"/>
<dbReference type="Proteomes" id="UP000253769">
    <property type="component" value="Unassembled WGS sequence"/>
</dbReference>
<dbReference type="InterPro" id="IPR000182">
    <property type="entry name" value="GNAT_dom"/>
</dbReference>
<proteinExistence type="predicted"/>
<evidence type="ECO:0000256" key="2">
    <source>
        <dbReference type="ARBA" id="ARBA00023315"/>
    </source>
</evidence>
<dbReference type="InterPro" id="IPR050680">
    <property type="entry name" value="YpeA/RimI_acetyltransf"/>
</dbReference>
<dbReference type="InterPro" id="IPR016181">
    <property type="entry name" value="Acyl_CoA_acyltransferase"/>
</dbReference>
<evidence type="ECO:0000259" key="3">
    <source>
        <dbReference type="PROSITE" id="PS51186"/>
    </source>
</evidence>
<dbReference type="PANTHER" id="PTHR43420">
    <property type="entry name" value="ACETYLTRANSFERASE"/>
    <property type="match status" value="1"/>
</dbReference>
<gene>
    <name evidence="4" type="ORF">DV711_05560</name>
</gene>
<dbReference type="CDD" id="cd04301">
    <property type="entry name" value="NAT_SF"/>
    <property type="match status" value="1"/>
</dbReference>
<comment type="caution">
    <text evidence="4">The sequence shown here is derived from an EMBL/GenBank/DDBJ whole genome shotgun (WGS) entry which is preliminary data.</text>
</comment>
<protein>
    <submittedName>
        <fullName evidence="4">GNAT family N-acetyltransferase</fullName>
    </submittedName>
</protein>